<dbReference type="InterPro" id="IPR036075">
    <property type="entry name" value="ARMT-1-like_metal-bd_sf"/>
</dbReference>
<evidence type="ECO:0000256" key="1">
    <source>
        <dbReference type="ARBA" id="ARBA00001936"/>
    </source>
</evidence>
<proteinExistence type="predicted"/>
<dbReference type="Gene3D" id="3.30.420.510">
    <property type="match status" value="1"/>
</dbReference>
<sequence>MDPGSSSGSGSTSGAGAGTGSGDAASPAQGSAHGSSSQLNTQGAAISTREDSQETSDILLPNQEENIAQIAVDIGGSLAKVVWFTKSPETVGGRLNFCKFETVRIDDCIEFIASLLRDNPLAGRVIKDKIRTRLGVQIQKEDEMECLINGLNFLVRQIDYEVFTYDERRPETMQFDNQRTSELFPYLLVNIGSGVSIIKVTSDETYERISGTSLGGGTLWGLLSLLTDAKDYDEMLEISKMGDNKNVDMLVGDIYGGDYPKIGLKGTTIASSFGKVFKTPAAERKSKFKQEDIAVSLLYLVSNNIGQIAYLNAQAHGIRRIYFSGFFIRGHPITMNTLSYAISFWSKGKIKALFLRHEGYLGAMGAFLRTTPARARLASFTENFSQTQKISGSSIGAVGTLEEDASDYCVFPLLRDPETYSADTSDLSDPVLQSYWIDLLDVNLEHLVNIALKWQQGDARGGISVRERAKTFENMYREHLKVLRKEPNAYGALTVRGLLNLREQCLREMGFMDVFRGVKQDENNAAMQGLEILLAKLDAMPISDRLDAMLENMLAGNMYDWGSTAVQEMLKRGELDFRTAKAKVGRPAKFNHFPQLKAKLLGGHVYKKAVIFVDNSGADIIFGILPFARFLLSTGTTVVLAANTHPAVNDITATELREILVQAGSKDAAIASHVSSGRLVVVGTGSGSPCLDLTRASRDLATHAADADLVVIEGMGRAIHTNYAAKFVVDAVKVAVFKNPQVAAELGADMYDGMCLFAPA</sequence>
<feature type="compositionally biased region" description="Polar residues" evidence="10">
    <location>
        <begin position="32"/>
        <end position="45"/>
    </location>
</feature>
<dbReference type="Proteomes" id="UP001527925">
    <property type="component" value="Unassembled WGS sequence"/>
</dbReference>
<evidence type="ECO:0000256" key="6">
    <source>
        <dbReference type="ARBA" id="ARBA00022801"/>
    </source>
</evidence>
<evidence type="ECO:0000313" key="13">
    <source>
        <dbReference type="Proteomes" id="UP001527925"/>
    </source>
</evidence>
<dbReference type="Pfam" id="PF01937">
    <property type="entry name" value="ARMT1-like_dom"/>
    <property type="match status" value="1"/>
</dbReference>
<organism evidence="12 13">
    <name type="scientific">Polyrhizophydium stewartii</name>
    <dbReference type="NCBI Taxonomy" id="2732419"/>
    <lineage>
        <taxon>Eukaryota</taxon>
        <taxon>Fungi</taxon>
        <taxon>Fungi incertae sedis</taxon>
        <taxon>Chytridiomycota</taxon>
        <taxon>Chytridiomycota incertae sedis</taxon>
        <taxon>Chytridiomycetes</taxon>
        <taxon>Rhizophydiales</taxon>
        <taxon>Rhizophydiales incertae sedis</taxon>
        <taxon>Polyrhizophydium</taxon>
    </lineage>
</organism>
<dbReference type="CDD" id="cd24123">
    <property type="entry name" value="ASKHA_NBD_PanK-II_Pank4"/>
    <property type="match status" value="1"/>
</dbReference>
<evidence type="ECO:0000256" key="9">
    <source>
        <dbReference type="ARBA" id="ARBA00023211"/>
    </source>
</evidence>
<keyword evidence="9" id="KW-0464">Manganese</keyword>
<dbReference type="PANTHER" id="PTHR12280:SF20">
    <property type="entry name" value="4'-PHOSPHOPANTETHEINE PHOSPHATASE"/>
    <property type="match status" value="1"/>
</dbReference>
<dbReference type="InterPro" id="IPR043129">
    <property type="entry name" value="ATPase_NBD"/>
</dbReference>
<keyword evidence="3" id="KW-0533">Nickel</keyword>
<keyword evidence="13" id="KW-1185">Reference proteome</keyword>
<evidence type="ECO:0000256" key="3">
    <source>
        <dbReference type="ARBA" id="ARBA00022596"/>
    </source>
</evidence>
<dbReference type="Gene3D" id="3.30.420.40">
    <property type="match status" value="1"/>
</dbReference>
<evidence type="ECO:0000259" key="11">
    <source>
        <dbReference type="Pfam" id="PF01937"/>
    </source>
</evidence>
<evidence type="ECO:0000256" key="8">
    <source>
        <dbReference type="ARBA" id="ARBA00022993"/>
    </source>
</evidence>
<comment type="cofactor">
    <cofactor evidence="1">
        <name>Mn(2+)</name>
        <dbReference type="ChEBI" id="CHEBI:29035"/>
    </cofactor>
</comment>
<evidence type="ECO:0000313" key="12">
    <source>
        <dbReference type="EMBL" id="KAL2913235.1"/>
    </source>
</evidence>
<evidence type="ECO:0000256" key="7">
    <source>
        <dbReference type="ARBA" id="ARBA00022840"/>
    </source>
</evidence>
<dbReference type="PANTHER" id="PTHR12280">
    <property type="entry name" value="PANTOTHENATE KINASE"/>
    <property type="match status" value="1"/>
</dbReference>
<accession>A0ABR4N149</accession>
<keyword evidence="7" id="KW-0067">ATP-binding</keyword>
<evidence type="ECO:0000256" key="10">
    <source>
        <dbReference type="SAM" id="MobiDB-lite"/>
    </source>
</evidence>
<dbReference type="Pfam" id="PF03630">
    <property type="entry name" value="Fumble"/>
    <property type="match status" value="1"/>
</dbReference>
<dbReference type="SUPFAM" id="SSF53067">
    <property type="entry name" value="Actin-like ATPase domain"/>
    <property type="match status" value="2"/>
</dbReference>
<reference evidence="12 13" key="1">
    <citation type="submission" date="2023-09" db="EMBL/GenBank/DDBJ databases">
        <title>Pangenome analysis of Batrachochytrium dendrobatidis and related Chytrids.</title>
        <authorList>
            <person name="Yacoub M.N."/>
            <person name="Stajich J.E."/>
            <person name="James T.Y."/>
        </authorList>
    </citation>
    <scope>NUCLEOTIDE SEQUENCE [LARGE SCALE GENOMIC DNA]</scope>
    <source>
        <strain evidence="12 13">JEL0888</strain>
    </source>
</reference>
<feature type="region of interest" description="Disordered" evidence="10">
    <location>
        <begin position="1"/>
        <end position="55"/>
    </location>
</feature>
<dbReference type="SUPFAM" id="SSF111321">
    <property type="entry name" value="AF1104-like"/>
    <property type="match status" value="1"/>
</dbReference>
<name>A0ABR4N149_9FUNG</name>
<comment type="cofactor">
    <cofactor evidence="2">
        <name>Ni(2+)</name>
        <dbReference type="ChEBI" id="CHEBI:49786"/>
    </cofactor>
</comment>
<feature type="compositionally biased region" description="Gly residues" evidence="10">
    <location>
        <begin position="11"/>
        <end position="21"/>
    </location>
</feature>
<protein>
    <recommendedName>
        <fullName evidence="11">Damage-control phosphatase ARMT1-like metal-binding domain-containing protein</fullName>
    </recommendedName>
</protein>
<feature type="domain" description="Damage-control phosphatase ARMT1-like metal-binding" evidence="11">
    <location>
        <begin position="480"/>
        <end position="752"/>
    </location>
</feature>
<dbReference type="InterPro" id="IPR035073">
    <property type="entry name" value="At2g17340_3_helix_bundle"/>
</dbReference>
<feature type="compositionally biased region" description="Low complexity" evidence="10">
    <location>
        <begin position="1"/>
        <end position="10"/>
    </location>
</feature>
<keyword evidence="5" id="KW-0547">Nucleotide-binding</keyword>
<keyword evidence="8" id="KW-0173">Coenzyme A biosynthesis</keyword>
<evidence type="ECO:0000256" key="2">
    <source>
        <dbReference type="ARBA" id="ARBA00001967"/>
    </source>
</evidence>
<keyword evidence="4" id="KW-0479">Metal-binding</keyword>
<dbReference type="EMBL" id="JADGIZ020000049">
    <property type="protein sequence ID" value="KAL2913235.1"/>
    <property type="molecule type" value="Genomic_DNA"/>
</dbReference>
<evidence type="ECO:0000256" key="5">
    <source>
        <dbReference type="ARBA" id="ARBA00022741"/>
    </source>
</evidence>
<evidence type="ECO:0000256" key="4">
    <source>
        <dbReference type="ARBA" id="ARBA00022723"/>
    </source>
</evidence>
<comment type="caution">
    <text evidence="12">The sequence shown here is derived from an EMBL/GenBank/DDBJ whole genome shotgun (WGS) entry which is preliminary data.</text>
</comment>
<dbReference type="InterPro" id="IPR002791">
    <property type="entry name" value="ARMT1-like_metal-bd"/>
</dbReference>
<keyword evidence="6" id="KW-0378">Hydrolase</keyword>
<gene>
    <name evidence="12" type="ORF">HK105_207237</name>
</gene>
<dbReference type="Gene3D" id="3.40.50.10880">
    <property type="entry name" value="Uncharacterised protein PF01937, DUF89, domain 3"/>
    <property type="match status" value="1"/>
</dbReference>
<dbReference type="Gene3D" id="1.20.1700.10">
    <property type="entry name" value="AF1104-like"/>
    <property type="match status" value="1"/>
</dbReference>
<dbReference type="NCBIfam" id="TIGR00555">
    <property type="entry name" value="panK_eukar"/>
    <property type="match status" value="1"/>
</dbReference>
<dbReference type="InterPro" id="IPR004567">
    <property type="entry name" value="Type_II_PanK"/>
</dbReference>